<evidence type="ECO:0000256" key="1">
    <source>
        <dbReference type="ARBA" id="ARBA00005101"/>
    </source>
</evidence>
<dbReference type="InterPro" id="IPR023801">
    <property type="entry name" value="His_deacetylse_dom"/>
</dbReference>
<evidence type="ECO:0000256" key="2">
    <source>
        <dbReference type="ARBA" id="ARBA00005947"/>
    </source>
</evidence>
<evidence type="ECO:0000313" key="7">
    <source>
        <dbReference type="Proteomes" id="UP001595685"/>
    </source>
</evidence>
<dbReference type="PRINTS" id="PR01272">
    <property type="entry name" value="ACUCPROTEIN"/>
</dbReference>
<comment type="pathway">
    <text evidence="1">Ketone degradation; acetoin degradation.</text>
</comment>
<accession>A0ABV7WI21</accession>
<keyword evidence="7" id="KW-1185">Reference proteome</keyword>
<dbReference type="PRINTS" id="PR01270">
    <property type="entry name" value="HDASUPER"/>
</dbReference>
<evidence type="ECO:0000256" key="4">
    <source>
        <dbReference type="ARBA" id="ARBA00022627"/>
    </source>
</evidence>
<sequence length="391" mass="41309">MSRRSRVVWDDDFVLYDFGEGHPMAPLRIDLTARLCRDLGLFDGVDVVAAGVADDELLRTVHTAGLVEAVRRASVDPRADVGRGIGGDDTPAFEGMHDSAARVFQGSVDLARAIAAGEIDHGVNFAGGLHHATADAASGFCVYNDCAGAIRALLDSGVERVVYVDTDVHHGDGTESIFWDDPRVTTVSVHESGRTLFPGTGYPTDVGGPGAEGSAVNVPLPAGTGDAGWLRALHAVVLPVVREVRPQVLVTQHGCDTHLLDPLAHLRVSVDGMRAAAVLLHDVAHEHAGGRWLALGGGGYELVDVVPRAWAHLVGVAAHAPVDPETAVPQSWLEHVTALLGQPGPSRMTDGEPATFATWESGYDPADPVDQAVMATRKAVFPLLGMDPWFD</sequence>
<feature type="domain" description="Histone deacetylase" evidence="5">
    <location>
        <begin position="22"/>
        <end position="315"/>
    </location>
</feature>
<organism evidence="6 7">
    <name type="scientific">Aquipuribacter hungaricus</name>
    <dbReference type="NCBI Taxonomy" id="545624"/>
    <lineage>
        <taxon>Bacteria</taxon>
        <taxon>Bacillati</taxon>
        <taxon>Actinomycetota</taxon>
        <taxon>Actinomycetes</taxon>
        <taxon>Micrococcales</taxon>
        <taxon>Intrasporangiaceae</taxon>
        <taxon>Aquipuribacter</taxon>
    </lineage>
</organism>
<dbReference type="EMBL" id="JBHRWW010000008">
    <property type="protein sequence ID" value="MFC3689155.1"/>
    <property type="molecule type" value="Genomic_DNA"/>
</dbReference>
<comment type="caution">
    <text evidence="6">The sequence shown here is derived from an EMBL/GenBank/DDBJ whole genome shotgun (WGS) entry which is preliminary data.</text>
</comment>
<comment type="similarity">
    <text evidence="2">Belongs to the histone deacetylase family.</text>
</comment>
<dbReference type="RefSeq" id="WP_340294599.1">
    <property type="nucleotide sequence ID" value="NZ_JBBEOI010000170.1"/>
</dbReference>
<dbReference type="Proteomes" id="UP001595685">
    <property type="component" value="Unassembled WGS sequence"/>
</dbReference>
<dbReference type="InterPro" id="IPR037138">
    <property type="entry name" value="His_deacetylse_dom_sf"/>
</dbReference>
<dbReference type="InterPro" id="IPR003085">
    <property type="entry name" value="AcuC"/>
</dbReference>
<proteinExistence type="inferred from homology"/>
<dbReference type="InterPro" id="IPR000286">
    <property type="entry name" value="HDACs"/>
</dbReference>
<protein>
    <recommendedName>
        <fullName evidence="3">Acetoin utilization protein AcuC</fullName>
    </recommendedName>
</protein>
<keyword evidence="4" id="KW-0006">Acetoin catabolism</keyword>
<evidence type="ECO:0000313" key="6">
    <source>
        <dbReference type="EMBL" id="MFC3689155.1"/>
    </source>
</evidence>
<dbReference type="Pfam" id="PF00850">
    <property type="entry name" value="Hist_deacetyl"/>
    <property type="match status" value="1"/>
</dbReference>
<dbReference type="Gene3D" id="3.40.800.20">
    <property type="entry name" value="Histone deacetylase domain"/>
    <property type="match status" value="1"/>
</dbReference>
<dbReference type="CDD" id="cd09994">
    <property type="entry name" value="HDAC_AcuC_like"/>
    <property type="match status" value="1"/>
</dbReference>
<gene>
    <name evidence="6" type="ORF">ACFOLH_12450</name>
</gene>
<dbReference type="PANTHER" id="PTHR10625">
    <property type="entry name" value="HISTONE DEACETYLASE HDAC1-RELATED"/>
    <property type="match status" value="1"/>
</dbReference>
<name>A0ABV7WI21_9MICO</name>
<evidence type="ECO:0000259" key="5">
    <source>
        <dbReference type="Pfam" id="PF00850"/>
    </source>
</evidence>
<dbReference type="SUPFAM" id="SSF52768">
    <property type="entry name" value="Arginase/deacetylase"/>
    <property type="match status" value="1"/>
</dbReference>
<dbReference type="InterPro" id="IPR023696">
    <property type="entry name" value="Ureohydrolase_dom_sf"/>
</dbReference>
<evidence type="ECO:0000256" key="3">
    <source>
        <dbReference type="ARBA" id="ARBA00020218"/>
    </source>
</evidence>
<reference evidence="7" key="1">
    <citation type="journal article" date="2019" name="Int. J. Syst. Evol. Microbiol.">
        <title>The Global Catalogue of Microorganisms (GCM) 10K type strain sequencing project: providing services to taxonomists for standard genome sequencing and annotation.</title>
        <authorList>
            <consortium name="The Broad Institute Genomics Platform"/>
            <consortium name="The Broad Institute Genome Sequencing Center for Infectious Disease"/>
            <person name="Wu L."/>
            <person name="Ma J."/>
        </authorList>
    </citation>
    <scope>NUCLEOTIDE SEQUENCE [LARGE SCALE GENOMIC DNA]</scope>
    <source>
        <strain evidence="7">NCAIM B.02333</strain>
    </source>
</reference>
<dbReference type="PANTHER" id="PTHR10625:SF10">
    <property type="entry name" value="HISTONE DEACETYLASE HDAC1"/>
    <property type="match status" value="1"/>
</dbReference>